<organism evidence="6 7">
    <name type="scientific">Brevibacterium luteolum</name>
    <dbReference type="NCBI Taxonomy" id="199591"/>
    <lineage>
        <taxon>Bacteria</taxon>
        <taxon>Bacillati</taxon>
        <taxon>Actinomycetota</taxon>
        <taxon>Actinomycetes</taxon>
        <taxon>Micrococcales</taxon>
        <taxon>Brevibacteriaceae</taxon>
        <taxon>Brevibacterium</taxon>
    </lineage>
</organism>
<keyword evidence="1 6" id="KW-0489">Methyltransferase</keyword>
<dbReference type="GO" id="GO:0050797">
    <property type="term" value="F:thymidylate synthase (FAD) activity"/>
    <property type="evidence" value="ECO:0007669"/>
    <property type="project" value="UniProtKB-UniRule"/>
</dbReference>
<evidence type="ECO:0000313" key="6">
    <source>
        <dbReference type="EMBL" id="QIN27924.1"/>
    </source>
</evidence>
<dbReference type="PROSITE" id="PS51331">
    <property type="entry name" value="THYX"/>
    <property type="match status" value="1"/>
</dbReference>
<evidence type="ECO:0000313" key="7">
    <source>
        <dbReference type="Proteomes" id="UP000501518"/>
    </source>
</evidence>
<keyword evidence="3" id="KW-0545">Nucleotide biosynthesis</keyword>
<dbReference type="GO" id="GO:0050660">
    <property type="term" value="F:flavin adenine dinucleotide binding"/>
    <property type="evidence" value="ECO:0007669"/>
    <property type="project" value="UniProtKB-UniRule"/>
</dbReference>
<evidence type="ECO:0000256" key="3">
    <source>
        <dbReference type="ARBA" id="ARBA00022727"/>
    </source>
</evidence>
<reference evidence="6 7" key="1">
    <citation type="submission" date="2019-02" db="EMBL/GenBank/DDBJ databases">
        <title>Complete Genome Sequence and Methylome Analysis of Brevibacterium luteolum NEB1784.</title>
        <authorList>
            <person name="Fomenkov A."/>
            <person name="Roberts R.J."/>
        </authorList>
    </citation>
    <scope>NUCLEOTIDE SEQUENCE [LARGE SCALE GENOMIC DNA]</scope>
    <source>
        <strain evidence="6 7">NEB1784</strain>
    </source>
</reference>
<dbReference type="CDD" id="cd20175">
    <property type="entry name" value="ThyX"/>
    <property type="match status" value="1"/>
</dbReference>
<dbReference type="Proteomes" id="UP000501518">
    <property type="component" value="Chromosome"/>
</dbReference>
<evidence type="ECO:0000256" key="5">
    <source>
        <dbReference type="NCBIfam" id="TIGR02170"/>
    </source>
</evidence>
<accession>A0A6G8KSY6</accession>
<dbReference type="EC" id="2.1.1.148" evidence="5"/>
<dbReference type="SUPFAM" id="SSF69796">
    <property type="entry name" value="Thymidylate synthase-complementing protein Thy1"/>
    <property type="match status" value="1"/>
</dbReference>
<protein>
    <recommendedName>
        <fullName evidence="5">FAD-dependent thymidylate synthase</fullName>
        <ecNumber evidence="5">2.1.1.148</ecNumber>
    </recommendedName>
</protein>
<dbReference type="PANTHER" id="PTHR34934">
    <property type="entry name" value="FLAVIN-DEPENDENT THYMIDYLATE SYNTHASE"/>
    <property type="match status" value="1"/>
</dbReference>
<sequence length="261" mass="29795">MRHVEPSATLIARPQIDWEAINTYLADVGGTSWSDRVADADSPDGEDLVEFSGRMCYRSWEPGLNPNVGRVRTDSAQYLGNVISSQHGSVLEHANYTFVLHNVSRVLTHELIRHRAGCAYSQESLRYVRLEEIPFWFPEWAREDEELMERCLAVLDTLEEHQKWMSEHFKLDEEGTKFAHKKHMTSFMRRFAPEGLGTGIVYTANLRSLRHVIEMRTAPGAEEEIRLVFGKIAEIMQAEAPAIFADYSIEDGAWLPGTRKA</sequence>
<evidence type="ECO:0000256" key="4">
    <source>
        <dbReference type="ARBA" id="ARBA00022827"/>
    </source>
</evidence>
<dbReference type="GO" id="GO:0032259">
    <property type="term" value="P:methylation"/>
    <property type="evidence" value="ECO:0007669"/>
    <property type="project" value="UniProtKB-KW"/>
</dbReference>
<keyword evidence="4" id="KW-0274">FAD</keyword>
<gene>
    <name evidence="6" type="primary">thyX</name>
    <name evidence="6" type="ORF">EW640_00465</name>
</gene>
<dbReference type="EMBL" id="CP035810">
    <property type="protein sequence ID" value="QIN27924.1"/>
    <property type="molecule type" value="Genomic_DNA"/>
</dbReference>
<dbReference type="GO" id="GO:0004799">
    <property type="term" value="F:thymidylate synthase activity"/>
    <property type="evidence" value="ECO:0007669"/>
    <property type="project" value="TreeGrafter"/>
</dbReference>
<name>A0A6G8KSY6_9MICO</name>
<proteinExistence type="predicted"/>
<dbReference type="GO" id="GO:0006231">
    <property type="term" value="P:dTMP biosynthetic process"/>
    <property type="evidence" value="ECO:0007669"/>
    <property type="project" value="UniProtKB-UniRule"/>
</dbReference>
<evidence type="ECO:0000256" key="2">
    <source>
        <dbReference type="ARBA" id="ARBA00022630"/>
    </source>
</evidence>
<keyword evidence="2" id="KW-0285">Flavoprotein</keyword>
<dbReference type="NCBIfam" id="TIGR02170">
    <property type="entry name" value="thyX"/>
    <property type="match status" value="1"/>
</dbReference>
<dbReference type="KEGG" id="blut:EW640_00465"/>
<dbReference type="Gene3D" id="3.30.70.3180">
    <property type="match status" value="2"/>
</dbReference>
<dbReference type="AlphaFoldDB" id="A0A6G8KSY6"/>
<dbReference type="GO" id="GO:0070402">
    <property type="term" value="F:NADPH binding"/>
    <property type="evidence" value="ECO:0007669"/>
    <property type="project" value="TreeGrafter"/>
</dbReference>
<dbReference type="Gene3D" id="6.10.140.450">
    <property type="match status" value="1"/>
</dbReference>
<keyword evidence="6" id="KW-0808">Transferase</keyword>
<dbReference type="PANTHER" id="PTHR34934:SF1">
    <property type="entry name" value="FLAVIN-DEPENDENT THYMIDYLATE SYNTHASE"/>
    <property type="match status" value="1"/>
</dbReference>
<dbReference type="Pfam" id="PF02511">
    <property type="entry name" value="Thy1"/>
    <property type="match status" value="1"/>
</dbReference>
<dbReference type="InterPro" id="IPR036098">
    <property type="entry name" value="Thymidylate_synthase_ThyX_sf"/>
</dbReference>
<dbReference type="InterPro" id="IPR003669">
    <property type="entry name" value="Thymidylate_synthase_ThyX"/>
</dbReference>
<dbReference type="RefSeq" id="WP_165882494.1">
    <property type="nucleotide sequence ID" value="NZ_CP035810.1"/>
</dbReference>
<evidence type="ECO:0000256" key="1">
    <source>
        <dbReference type="ARBA" id="ARBA00022603"/>
    </source>
</evidence>